<evidence type="ECO:0000256" key="5">
    <source>
        <dbReference type="ARBA" id="ARBA00047317"/>
    </source>
</evidence>
<keyword evidence="6" id="KW-0460">Magnesium</keyword>
<dbReference type="Pfam" id="PF03454">
    <property type="entry name" value="MoeA_C"/>
    <property type="match status" value="1"/>
</dbReference>
<dbReference type="EC" id="2.10.1.1" evidence="6"/>
<dbReference type="InterPro" id="IPR005110">
    <property type="entry name" value="MoeA_linker/N"/>
</dbReference>
<evidence type="ECO:0000313" key="8">
    <source>
        <dbReference type="EMBL" id="AMM42218.1"/>
    </source>
</evidence>
<keyword evidence="6" id="KW-0479">Metal-binding</keyword>
<dbReference type="GO" id="GO:0046872">
    <property type="term" value="F:metal ion binding"/>
    <property type="evidence" value="ECO:0007669"/>
    <property type="project" value="UniProtKB-UniRule"/>
</dbReference>
<dbReference type="SUPFAM" id="SSF63882">
    <property type="entry name" value="MoeA N-terminal region -like"/>
    <property type="match status" value="1"/>
</dbReference>
<dbReference type="Gene3D" id="2.40.340.10">
    <property type="entry name" value="MoeA, C-terminal, domain IV"/>
    <property type="match status" value="1"/>
</dbReference>
<evidence type="ECO:0000313" key="9">
    <source>
        <dbReference type="Proteomes" id="UP000070560"/>
    </source>
</evidence>
<keyword evidence="4 6" id="KW-0501">Molybdenum cofactor biosynthesis</keyword>
<dbReference type="OrthoDB" id="9804758at2"/>
<evidence type="ECO:0000256" key="1">
    <source>
        <dbReference type="ARBA" id="ARBA00002901"/>
    </source>
</evidence>
<name>A0A7U4QMS0_DESA2</name>
<evidence type="ECO:0000256" key="6">
    <source>
        <dbReference type="RuleBase" id="RU365090"/>
    </source>
</evidence>
<keyword evidence="6" id="KW-0500">Molybdenum</keyword>
<dbReference type="InterPro" id="IPR038987">
    <property type="entry name" value="MoeA-like"/>
</dbReference>
<dbReference type="InterPro" id="IPR036135">
    <property type="entry name" value="MoeA_linker/N_sf"/>
</dbReference>
<dbReference type="InterPro" id="IPR001453">
    <property type="entry name" value="MoaB/Mog_dom"/>
</dbReference>
<dbReference type="Pfam" id="PF03453">
    <property type="entry name" value="MoeA_N"/>
    <property type="match status" value="1"/>
</dbReference>
<dbReference type="RefSeq" id="WP_066066034.1">
    <property type="nucleotide sequence ID" value="NZ_CP013015.1"/>
</dbReference>
<reference evidence="8 9" key="1">
    <citation type="submission" date="2015-10" db="EMBL/GenBank/DDBJ databases">
        <title>Candidatus Desulfofervidus auxilii, a hydrogenotrophic sulfate-reducing bacterium involved in the thermophilic anaerobic oxidation of methane.</title>
        <authorList>
            <person name="Krukenberg V."/>
            <person name="Richter M."/>
            <person name="Wegener G."/>
        </authorList>
    </citation>
    <scope>NUCLEOTIDE SEQUENCE [LARGE SCALE GENOMIC DNA]</scope>
    <source>
        <strain evidence="8 9">HS1</strain>
    </source>
</reference>
<dbReference type="Gene3D" id="3.90.105.10">
    <property type="entry name" value="Molybdopterin biosynthesis moea protein, domain 2"/>
    <property type="match status" value="1"/>
</dbReference>
<comment type="function">
    <text evidence="1 6">Catalyzes the insertion of molybdate into adenylated molybdopterin with the concomitant release of AMP.</text>
</comment>
<keyword evidence="9" id="KW-1185">Reference proteome</keyword>
<organism evidence="8 9">
    <name type="scientific">Desulfofervidus auxilii</name>
    <dbReference type="NCBI Taxonomy" id="1621989"/>
    <lineage>
        <taxon>Bacteria</taxon>
        <taxon>Pseudomonadati</taxon>
        <taxon>Thermodesulfobacteriota</taxon>
        <taxon>Candidatus Desulfofervidia</taxon>
        <taxon>Candidatus Desulfofervidales</taxon>
        <taxon>Candidatus Desulfofervidaceae</taxon>
        <taxon>Candidatus Desulfofervidus</taxon>
    </lineage>
</organism>
<sequence length="411" mass="45218">MKKPFFSTKSPSEVFELFPHFPLVDKEKIPLEEAKGRVLAEDITANENLPGFERATMDGYALKAEDTFGASEASPIWLNIIGEVKMGKVTDLVVKRGEAVKIATGAMLPQGANAVIMVEYTHMVDENTIEVFKPLAPLENVIRADEDFAKGELVLSSGHRLRPQDIGVLAALGKAHVQVFKQPSVAIISTGDEIIPITEKPQPGQVRDVNSYTLYALVREGGGIPWLMGIVKDDLNDLKKVCKYALDKSDVVLISGGSSIGMRDFTLEVINSFPESQILFHGVAISPGKPTILAKIGKKAVWGLPGQVTSAIIVFWVFIKKFIQWIGGEREAHLKTFNTMHARMRVNVPSVQGREDYLRVKLVEENGQLWAEPIWGKSGLINTLVKANGLVKIDLNTEGLDKEEIVEVILI</sequence>
<proteinExistence type="inferred from homology"/>
<dbReference type="Proteomes" id="UP000070560">
    <property type="component" value="Chromosome"/>
</dbReference>
<protein>
    <recommendedName>
        <fullName evidence="6">Molybdopterin molybdenumtransferase</fullName>
        <ecNumber evidence="6">2.10.1.1</ecNumber>
    </recommendedName>
</protein>
<dbReference type="GO" id="GO:0006777">
    <property type="term" value="P:Mo-molybdopterin cofactor biosynthetic process"/>
    <property type="evidence" value="ECO:0007669"/>
    <property type="project" value="UniProtKB-UniRule"/>
</dbReference>
<dbReference type="UniPathway" id="UPA00344"/>
<dbReference type="CDD" id="cd00887">
    <property type="entry name" value="MoeA"/>
    <property type="match status" value="1"/>
</dbReference>
<dbReference type="Gene3D" id="3.40.980.10">
    <property type="entry name" value="MoaB/Mog-like domain"/>
    <property type="match status" value="1"/>
</dbReference>
<feature type="domain" description="MoaB/Mog" evidence="7">
    <location>
        <begin position="186"/>
        <end position="325"/>
    </location>
</feature>
<dbReference type="NCBIfam" id="TIGR00177">
    <property type="entry name" value="molyb_syn"/>
    <property type="match status" value="1"/>
</dbReference>
<evidence type="ECO:0000256" key="3">
    <source>
        <dbReference type="ARBA" id="ARBA00010763"/>
    </source>
</evidence>
<dbReference type="AlphaFoldDB" id="A0A7U4QMS0"/>
<dbReference type="Pfam" id="PF00994">
    <property type="entry name" value="MoCF_biosynth"/>
    <property type="match status" value="1"/>
</dbReference>
<dbReference type="Gene3D" id="2.170.190.11">
    <property type="entry name" value="Molybdopterin biosynthesis moea protein, domain 3"/>
    <property type="match status" value="1"/>
</dbReference>
<dbReference type="EMBL" id="CP013015">
    <property type="protein sequence ID" value="AMM42218.1"/>
    <property type="molecule type" value="Genomic_DNA"/>
</dbReference>
<dbReference type="NCBIfam" id="NF045515">
    <property type="entry name" value="Glp_gephyrin"/>
    <property type="match status" value="1"/>
</dbReference>
<comment type="pathway">
    <text evidence="2 6">Cofactor biosynthesis; molybdopterin biosynthesis.</text>
</comment>
<dbReference type="GO" id="GO:0005829">
    <property type="term" value="C:cytosol"/>
    <property type="evidence" value="ECO:0007669"/>
    <property type="project" value="TreeGrafter"/>
</dbReference>
<dbReference type="SMART" id="SM00852">
    <property type="entry name" value="MoCF_biosynth"/>
    <property type="match status" value="1"/>
</dbReference>
<evidence type="ECO:0000259" key="7">
    <source>
        <dbReference type="SMART" id="SM00852"/>
    </source>
</evidence>
<evidence type="ECO:0000256" key="4">
    <source>
        <dbReference type="ARBA" id="ARBA00023150"/>
    </source>
</evidence>
<dbReference type="InterPro" id="IPR036425">
    <property type="entry name" value="MoaB/Mog-like_dom_sf"/>
</dbReference>
<dbReference type="SUPFAM" id="SSF53218">
    <property type="entry name" value="Molybdenum cofactor biosynthesis proteins"/>
    <property type="match status" value="1"/>
</dbReference>
<comment type="cofactor">
    <cofactor evidence="6">
        <name>Mg(2+)</name>
        <dbReference type="ChEBI" id="CHEBI:18420"/>
    </cofactor>
</comment>
<keyword evidence="6" id="KW-0808">Transferase</keyword>
<dbReference type="SUPFAM" id="SSF63867">
    <property type="entry name" value="MoeA C-terminal domain-like"/>
    <property type="match status" value="1"/>
</dbReference>
<gene>
    <name evidence="8" type="ORF">HS1_002436</name>
</gene>
<comment type="catalytic activity">
    <reaction evidence="5">
        <text>adenylyl-molybdopterin + molybdate = Mo-molybdopterin + AMP + H(+)</text>
        <dbReference type="Rhea" id="RHEA:35047"/>
        <dbReference type="ChEBI" id="CHEBI:15378"/>
        <dbReference type="ChEBI" id="CHEBI:36264"/>
        <dbReference type="ChEBI" id="CHEBI:62727"/>
        <dbReference type="ChEBI" id="CHEBI:71302"/>
        <dbReference type="ChEBI" id="CHEBI:456215"/>
        <dbReference type="EC" id="2.10.1.1"/>
    </reaction>
</comment>
<dbReference type="PANTHER" id="PTHR10192:SF5">
    <property type="entry name" value="GEPHYRIN"/>
    <property type="match status" value="1"/>
</dbReference>
<dbReference type="InterPro" id="IPR005111">
    <property type="entry name" value="MoeA_C_domain_IV"/>
</dbReference>
<dbReference type="PANTHER" id="PTHR10192">
    <property type="entry name" value="MOLYBDOPTERIN BIOSYNTHESIS PROTEIN"/>
    <property type="match status" value="1"/>
</dbReference>
<dbReference type="GO" id="GO:0061599">
    <property type="term" value="F:molybdopterin molybdotransferase activity"/>
    <property type="evidence" value="ECO:0007669"/>
    <property type="project" value="UniProtKB-UniRule"/>
</dbReference>
<dbReference type="KEGG" id="daw:HS1_002436"/>
<evidence type="ECO:0000256" key="2">
    <source>
        <dbReference type="ARBA" id="ARBA00005046"/>
    </source>
</evidence>
<comment type="similarity">
    <text evidence="3 6">Belongs to the MoeA family.</text>
</comment>
<dbReference type="InterPro" id="IPR036688">
    <property type="entry name" value="MoeA_C_domain_IV_sf"/>
</dbReference>
<accession>A0A7U4QMS0</accession>